<keyword evidence="2" id="KW-1185">Reference proteome</keyword>
<dbReference type="AlphaFoldDB" id="A0A1D8AF90"/>
<proteinExistence type="predicted"/>
<keyword evidence="1" id="KW-0614">Plasmid</keyword>
<dbReference type="Proteomes" id="UP000094626">
    <property type="component" value="Plasmid pSA2"/>
</dbReference>
<dbReference type="RefSeq" id="WP_069710079.1">
    <property type="nucleotide sequence ID" value="NZ_CP017077.1"/>
</dbReference>
<accession>A0A1D8AF90</accession>
<reference evidence="2" key="1">
    <citation type="journal article" date="2017" name="J. Biotechnol.">
        <title>Complete genome sequence of Novosphingobium resinovorum SA1, a versatile xenobiotic-degrading bacterium capable of utilizing sulfanilic acid.</title>
        <authorList>
            <person name="Hegedus B."/>
            <person name="Kos P.B."/>
            <person name="Balint B."/>
            <person name="Maroti G."/>
            <person name="Gan H.M."/>
            <person name="Perei K."/>
            <person name="Rakhely G."/>
        </authorList>
    </citation>
    <scope>NUCLEOTIDE SEQUENCE [LARGE SCALE GENOMIC DNA]</scope>
    <source>
        <strain evidence="2">SA1</strain>
    </source>
</reference>
<protein>
    <recommendedName>
        <fullName evidence="3">DUF2384 domain-containing protein</fullName>
    </recommendedName>
</protein>
<dbReference type="EMBL" id="CP017077">
    <property type="protein sequence ID" value="AOR80783.1"/>
    <property type="molecule type" value="Genomic_DNA"/>
</dbReference>
<evidence type="ECO:0000313" key="2">
    <source>
        <dbReference type="Proteomes" id="UP000094626"/>
    </source>
</evidence>
<geneLocation type="plasmid" evidence="1 2">
    <name>pSA2</name>
</geneLocation>
<sequence>MTRLANFGFVDPDQLLRDRIMASAERIIKLMPASAKAAAIRSIDVPSLVFNLARGIPAVETDNPEAAEKLTKAIAFKRRMIDAAGGALTAEKVRELLGHKTIQAVYKAVKERRLLMVEDNGTKLFPVFQFDGNTILPGVARVLSGVPQTGGWAILQFLVAGDEGLDGRKPIDMLRGSAAEIDLVVRFAQTLED</sequence>
<organism evidence="1 2">
    <name type="scientific">Novosphingobium resinovorum</name>
    <dbReference type="NCBI Taxonomy" id="158500"/>
    <lineage>
        <taxon>Bacteria</taxon>
        <taxon>Pseudomonadati</taxon>
        <taxon>Pseudomonadota</taxon>
        <taxon>Alphaproteobacteria</taxon>
        <taxon>Sphingomonadales</taxon>
        <taxon>Sphingomonadaceae</taxon>
        <taxon>Novosphingobium</taxon>
    </lineage>
</organism>
<dbReference type="OrthoDB" id="7510805at2"/>
<evidence type="ECO:0008006" key="3">
    <source>
        <dbReference type="Google" id="ProtNLM"/>
    </source>
</evidence>
<gene>
    <name evidence="1" type="ORF">BES08_28690</name>
</gene>
<dbReference type="KEGG" id="nre:BES08_28690"/>
<evidence type="ECO:0000313" key="1">
    <source>
        <dbReference type="EMBL" id="AOR80783.1"/>
    </source>
</evidence>
<name>A0A1D8AF90_9SPHN</name>